<keyword evidence="5" id="KW-0067">ATP-binding</keyword>
<evidence type="ECO:0000256" key="4">
    <source>
        <dbReference type="ARBA" id="ARBA00022741"/>
    </source>
</evidence>
<dbReference type="InterPro" id="IPR027417">
    <property type="entry name" value="P-loop_NTPase"/>
</dbReference>
<evidence type="ECO:0000256" key="6">
    <source>
        <dbReference type="ARBA" id="ARBA00022946"/>
    </source>
</evidence>
<keyword evidence="2" id="KW-0808">Transferase</keyword>
<evidence type="ECO:0000256" key="3">
    <source>
        <dbReference type="ARBA" id="ARBA00022712"/>
    </source>
</evidence>
<protein>
    <recommendedName>
        <fullName evidence="10">adenylate dimethylallyltransferase (ADP/ATP-dependent)</fullName>
        <ecNumber evidence="10">2.5.1.112</ecNumber>
    </recommendedName>
</protein>
<proteinExistence type="inferred from homology"/>
<comment type="caution">
    <text evidence="11">The sequence shown here is derived from an EMBL/GenBank/DDBJ whole genome shotgun (WGS) entry which is preliminary data.</text>
</comment>
<dbReference type="GO" id="GO:0006400">
    <property type="term" value="P:tRNA modification"/>
    <property type="evidence" value="ECO:0007669"/>
    <property type="project" value="TreeGrafter"/>
</dbReference>
<comment type="catalytic activity">
    <reaction evidence="8">
        <text>dimethylallyl diphosphate + ADP = N(6)-(dimethylallyl)adenosine 5'-diphosphate + diphosphate</text>
        <dbReference type="Rhea" id="RHEA:36327"/>
        <dbReference type="ChEBI" id="CHEBI:33019"/>
        <dbReference type="ChEBI" id="CHEBI:57623"/>
        <dbReference type="ChEBI" id="CHEBI:73533"/>
        <dbReference type="ChEBI" id="CHEBI:456216"/>
        <dbReference type="EC" id="2.5.1.112"/>
    </reaction>
</comment>
<keyword evidence="6" id="KW-0809">Transit peptide</keyword>
<accession>A0AAV3R1S4</accession>
<evidence type="ECO:0000256" key="9">
    <source>
        <dbReference type="ARBA" id="ARBA00055191"/>
    </source>
</evidence>
<dbReference type="Proteomes" id="UP001454036">
    <property type="component" value="Unassembled WGS sequence"/>
</dbReference>
<gene>
    <name evidence="11" type="ORF">LIER_24213</name>
</gene>
<sequence length="299" mass="33671">MSMFSCSQIQPMVQVPKIGLHGQVLEKTLKEKAVIVLGATGTGKTKLSIDLAKKFCGEIINSDKIQIHEGLDIVTNKVTKEESCGIPHHLLSVIEPNVDFNVTDFCTLATLSMQSITENEKVPIIVGGSNSFIEALVDYHENMSQPRYEFCCLWVDVAIPILNSTLSDRVDQMLGKGLVDEVRALFDPNVDYSKGVYRSIGVPELDQYFRVEKLLDDQSRVKILEEAVNEIKFNTHKLAIRQKEKIQQFKDVKKWKIHELDATEAHQGKGKEAIDAWQKLVMDPSLKIVDDFLNNNVDT</sequence>
<dbReference type="GO" id="GO:0005524">
    <property type="term" value="F:ATP binding"/>
    <property type="evidence" value="ECO:0007669"/>
    <property type="project" value="UniProtKB-KW"/>
</dbReference>
<evidence type="ECO:0000256" key="10">
    <source>
        <dbReference type="ARBA" id="ARBA00066838"/>
    </source>
</evidence>
<evidence type="ECO:0000256" key="2">
    <source>
        <dbReference type="ARBA" id="ARBA00022679"/>
    </source>
</evidence>
<dbReference type="PANTHER" id="PTHR11088:SF91">
    <property type="entry name" value="ADENYLATE ISOPENTENYLTRANSFERASE 3, CHLOROPLASTIC"/>
    <property type="match status" value="1"/>
</dbReference>
<evidence type="ECO:0000256" key="8">
    <source>
        <dbReference type="ARBA" id="ARBA00052386"/>
    </source>
</evidence>
<comment type="catalytic activity">
    <reaction evidence="7">
        <text>dimethylallyl diphosphate + ATP = N(6)-(dimethylallyl)adenosine 5'-triphosphate + diphosphate</text>
        <dbReference type="Rhea" id="RHEA:36331"/>
        <dbReference type="ChEBI" id="CHEBI:30616"/>
        <dbReference type="ChEBI" id="CHEBI:33019"/>
        <dbReference type="ChEBI" id="CHEBI:57623"/>
        <dbReference type="ChEBI" id="CHEBI:73532"/>
        <dbReference type="EC" id="2.5.1.112"/>
    </reaction>
</comment>
<reference evidence="11 12" key="1">
    <citation type="submission" date="2024-01" db="EMBL/GenBank/DDBJ databases">
        <title>The complete chloroplast genome sequence of Lithospermum erythrorhizon: insights into the phylogenetic relationship among Boraginaceae species and the maternal lineages of purple gromwells.</title>
        <authorList>
            <person name="Okada T."/>
            <person name="Watanabe K."/>
        </authorList>
    </citation>
    <scope>NUCLEOTIDE SEQUENCE [LARGE SCALE GENOMIC DNA]</scope>
</reference>
<evidence type="ECO:0000313" key="12">
    <source>
        <dbReference type="Proteomes" id="UP001454036"/>
    </source>
</evidence>
<comment type="similarity">
    <text evidence="1">Belongs to the IPP transferase family.</text>
</comment>
<dbReference type="FunFam" id="1.10.287.890:FF:000002">
    <property type="entry name" value="Adenylate isopentenyltransferase 5, chloroplastic"/>
    <property type="match status" value="1"/>
</dbReference>
<evidence type="ECO:0000256" key="1">
    <source>
        <dbReference type="ARBA" id="ARBA00005842"/>
    </source>
</evidence>
<dbReference type="InterPro" id="IPR039657">
    <property type="entry name" value="Dimethylallyltransferase"/>
</dbReference>
<dbReference type="PANTHER" id="PTHR11088">
    <property type="entry name" value="TRNA DIMETHYLALLYLTRANSFERASE"/>
    <property type="match status" value="1"/>
</dbReference>
<dbReference type="AlphaFoldDB" id="A0AAV3R1S4"/>
<dbReference type="SUPFAM" id="SSF52540">
    <property type="entry name" value="P-loop containing nucleoside triphosphate hydrolases"/>
    <property type="match status" value="1"/>
</dbReference>
<evidence type="ECO:0000313" key="11">
    <source>
        <dbReference type="EMBL" id="GAA0169815.1"/>
    </source>
</evidence>
<keyword evidence="4" id="KW-0547">Nucleotide-binding</keyword>
<evidence type="ECO:0000256" key="5">
    <source>
        <dbReference type="ARBA" id="ARBA00022840"/>
    </source>
</evidence>
<dbReference type="GO" id="GO:0005739">
    <property type="term" value="C:mitochondrion"/>
    <property type="evidence" value="ECO:0007669"/>
    <property type="project" value="TreeGrafter"/>
</dbReference>
<dbReference type="GO" id="GO:0052381">
    <property type="term" value="F:tRNA dimethylallyltransferase activity"/>
    <property type="evidence" value="ECO:0007669"/>
    <property type="project" value="TreeGrafter"/>
</dbReference>
<dbReference type="Gene3D" id="3.40.50.300">
    <property type="entry name" value="P-loop containing nucleotide triphosphate hydrolases"/>
    <property type="match status" value="1"/>
</dbReference>
<name>A0AAV3R1S4_LITER</name>
<keyword evidence="3" id="KW-0203">Cytokinin biosynthesis</keyword>
<keyword evidence="12" id="KW-1185">Reference proteome</keyword>
<dbReference type="GO" id="GO:0009824">
    <property type="term" value="F:AMP dimethylallyltransferase activity"/>
    <property type="evidence" value="ECO:0007669"/>
    <property type="project" value="UniProtKB-ARBA"/>
</dbReference>
<dbReference type="EMBL" id="BAABME010006986">
    <property type="protein sequence ID" value="GAA0169815.1"/>
    <property type="molecule type" value="Genomic_DNA"/>
</dbReference>
<evidence type="ECO:0000256" key="7">
    <source>
        <dbReference type="ARBA" id="ARBA00051744"/>
    </source>
</evidence>
<organism evidence="11 12">
    <name type="scientific">Lithospermum erythrorhizon</name>
    <name type="common">Purple gromwell</name>
    <name type="synonym">Lithospermum officinale var. erythrorhizon</name>
    <dbReference type="NCBI Taxonomy" id="34254"/>
    <lineage>
        <taxon>Eukaryota</taxon>
        <taxon>Viridiplantae</taxon>
        <taxon>Streptophyta</taxon>
        <taxon>Embryophyta</taxon>
        <taxon>Tracheophyta</taxon>
        <taxon>Spermatophyta</taxon>
        <taxon>Magnoliopsida</taxon>
        <taxon>eudicotyledons</taxon>
        <taxon>Gunneridae</taxon>
        <taxon>Pentapetalae</taxon>
        <taxon>asterids</taxon>
        <taxon>lamiids</taxon>
        <taxon>Boraginales</taxon>
        <taxon>Boraginaceae</taxon>
        <taxon>Boraginoideae</taxon>
        <taxon>Lithospermeae</taxon>
        <taxon>Lithospermum</taxon>
    </lineage>
</organism>
<dbReference type="GO" id="GO:0052622">
    <property type="term" value="F:ATP/ADP dimethylallyltransferase activity"/>
    <property type="evidence" value="ECO:0007669"/>
    <property type="project" value="UniProtKB-EC"/>
</dbReference>
<dbReference type="Pfam" id="PF01715">
    <property type="entry name" value="IPPT"/>
    <property type="match status" value="2"/>
</dbReference>
<comment type="function">
    <text evidence="9">Involved in cytokinin biosynthesis. Catalyzes the transfer of an isopentenyl group from dimethylallyl diphosphate (DMAPP) to ATP and ADP.</text>
</comment>
<dbReference type="EC" id="2.5.1.112" evidence="10"/>
<dbReference type="GO" id="GO:0009691">
    <property type="term" value="P:cytokinin biosynthetic process"/>
    <property type="evidence" value="ECO:0007669"/>
    <property type="project" value="UniProtKB-KW"/>
</dbReference>
<dbReference type="Gene3D" id="1.10.287.890">
    <property type="entry name" value="Crystal structure of tRNA isopentenylpyrophosphate transferase (bh2366) domain"/>
    <property type="match status" value="1"/>
</dbReference>